<evidence type="ECO:0000313" key="2">
    <source>
        <dbReference type="EMBL" id="KAK2971300.1"/>
    </source>
</evidence>
<dbReference type="InterPro" id="IPR008978">
    <property type="entry name" value="HSP20-like_chaperone"/>
</dbReference>
<evidence type="ECO:0000313" key="3">
    <source>
        <dbReference type="Proteomes" id="UP001187471"/>
    </source>
</evidence>
<name>A0AA88QXP3_9ASTE</name>
<feature type="domain" description="SHSP" evidence="1">
    <location>
        <begin position="1"/>
        <end position="42"/>
    </location>
</feature>
<accession>A0AA88QXP3</accession>
<comment type="caution">
    <text evidence="2">The sequence shown here is derived from an EMBL/GenBank/DDBJ whole genome shotgun (WGS) entry which is preliminary data.</text>
</comment>
<dbReference type="InterPro" id="IPR002068">
    <property type="entry name" value="A-crystallin/Hsp20_dom"/>
</dbReference>
<dbReference type="Gene3D" id="2.60.40.790">
    <property type="match status" value="1"/>
</dbReference>
<dbReference type="CDD" id="cd06464">
    <property type="entry name" value="ACD_sHsps-like"/>
    <property type="match status" value="1"/>
</dbReference>
<evidence type="ECO:0000259" key="1">
    <source>
        <dbReference type="Pfam" id="PF00011"/>
    </source>
</evidence>
<dbReference type="Pfam" id="PF00011">
    <property type="entry name" value="HSP20"/>
    <property type="match status" value="1"/>
</dbReference>
<protein>
    <recommendedName>
        <fullName evidence="1">SHSP domain-containing protein</fullName>
    </recommendedName>
</protein>
<gene>
    <name evidence="2" type="ORF">RJ640_001326</name>
</gene>
<dbReference type="Proteomes" id="UP001187471">
    <property type="component" value="Unassembled WGS sequence"/>
</dbReference>
<dbReference type="EMBL" id="JAVXUO010002591">
    <property type="protein sequence ID" value="KAK2971300.1"/>
    <property type="molecule type" value="Genomic_DNA"/>
</dbReference>
<dbReference type="AlphaFoldDB" id="A0AA88QXP3"/>
<dbReference type="SUPFAM" id="SSF49764">
    <property type="entry name" value="HSP20-like chaperones"/>
    <property type="match status" value="1"/>
</dbReference>
<proteinExistence type="predicted"/>
<keyword evidence="3" id="KW-1185">Reference proteome</keyword>
<reference evidence="2" key="1">
    <citation type="submission" date="2022-12" db="EMBL/GenBank/DDBJ databases">
        <title>Draft genome assemblies for two species of Escallonia (Escalloniales).</title>
        <authorList>
            <person name="Chanderbali A."/>
            <person name="Dervinis C."/>
            <person name="Anghel I."/>
            <person name="Soltis D."/>
            <person name="Soltis P."/>
            <person name="Zapata F."/>
        </authorList>
    </citation>
    <scope>NUCLEOTIDE SEQUENCE</scope>
    <source>
        <strain evidence="2">UCBG92.1500</strain>
        <tissue evidence="2">Leaf</tissue>
    </source>
</reference>
<organism evidence="2 3">
    <name type="scientific">Escallonia rubra</name>
    <dbReference type="NCBI Taxonomy" id="112253"/>
    <lineage>
        <taxon>Eukaryota</taxon>
        <taxon>Viridiplantae</taxon>
        <taxon>Streptophyta</taxon>
        <taxon>Embryophyta</taxon>
        <taxon>Tracheophyta</taxon>
        <taxon>Spermatophyta</taxon>
        <taxon>Magnoliopsida</taxon>
        <taxon>eudicotyledons</taxon>
        <taxon>Gunneridae</taxon>
        <taxon>Pentapetalae</taxon>
        <taxon>asterids</taxon>
        <taxon>campanulids</taxon>
        <taxon>Escalloniales</taxon>
        <taxon>Escalloniaceae</taxon>
        <taxon>Escallonia</taxon>
    </lineage>
</organism>
<sequence length="94" mass="10535">MPCVGKENVKVYVEQNTLVIKGEAESESDDEGAREELRSYLFALWWLPVAVISSQGPRLVFPMVFGLSVMGSCPAKSWLCRSRLINVDNLIFRG</sequence>